<dbReference type="AlphaFoldDB" id="A0A422PUV7"/>
<evidence type="ECO:0000259" key="14">
    <source>
        <dbReference type="Pfam" id="PF16381"/>
    </source>
</evidence>
<name>A0A422PUV7_9TRYP</name>
<dbReference type="GO" id="GO:0005783">
    <property type="term" value="C:endoplasmic reticulum"/>
    <property type="evidence" value="ECO:0007669"/>
    <property type="project" value="TreeGrafter"/>
</dbReference>
<evidence type="ECO:0000313" key="16">
    <source>
        <dbReference type="Proteomes" id="UP000284403"/>
    </source>
</evidence>
<keyword evidence="7 11" id="KW-0653">Protein transport</keyword>
<evidence type="ECO:0000313" key="15">
    <source>
        <dbReference type="EMBL" id="RNF21513.1"/>
    </source>
</evidence>
<proteinExistence type="inferred from homology"/>
<keyword evidence="5" id="KW-0677">Repeat</keyword>
<dbReference type="InterPro" id="IPR037067">
    <property type="entry name" value="Coatomer_gsu_app_sf"/>
</dbReference>
<dbReference type="InterPro" id="IPR013041">
    <property type="entry name" value="Clathrin_app_Ig-like_sf"/>
</dbReference>
<comment type="similarity">
    <text evidence="2 11">Belongs to the COPG family.</text>
</comment>
<dbReference type="EMBL" id="MKKU01000155">
    <property type="protein sequence ID" value="RNF21513.1"/>
    <property type="molecule type" value="Genomic_DNA"/>
</dbReference>
<keyword evidence="9 11" id="KW-0472">Membrane</keyword>
<keyword evidence="16" id="KW-1185">Reference proteome</keyword>
<dbReference type="OrthoDB" id="1074925at2759"/>
<dbReference type="GO" id="GO:0005793">
    <property type="term" value="C:endoplasmic reticulum-Golgi intermediate compartment"/>
    <property type="evidence" value="ECO:0007669"/>
    <property type="project" value="TreeGrafter"/>
</dbReference>
<dbReference type="GO" id="GO:0005198">
    <property type="term" value="F:structural molecule activity"/>
    <property type="evidence" value="ECO:0007669"/>
    <property type="project" value="InterPro"/>
</dbReference>
<reference evidence="15 16" key="1">
    <citation type="journal article" date="2018" name="BMC Genomics">
        <title>Genomic comparison of Trypanosoma conorhini and Trypanosoma rangeli to Trypanosoma cruzi strains of high and low virulence.</title>
        <authorList>
            <person name="Bradwell K.R."/>
            <person name="Koparde V.N."/>
            <person name="Matveyev A.V."/>
            <person name="Serrano M.G."/>
            <person name="Alves J.M."/>
            <person name="Parikh H."/>
            <person name="Huang B."/>
            <person name="Lee V."/>
            <person name="Espinosa-Alvarez O."/>
            <person name="Ortiz P.A."/>
            <person name="Costa-Martins A.G."/>
            <person name="Teixeira M.M."/>
            <person name="Buck G.A."/>
        </authorList>
    </citation>
    <scope>NUCLEOTIDE SEQUENCE [LARGE SCALE GENOMIC DNA]</scope>
    <source>
        <strain evidence="15 16">025E</strain>
    </source>
</reference>
<keyword evidence="10 11" id="KW-0968">Cytoplasmic vesicle</keyword>
<feature type="domain" description="Coatomer gamma subunit appendage Ig-like subdomain" evidence="13">
    <location>
        <begin position="610"/>
        <end position="747"/>
    </location>
</feature>
<keyword evidence="4 11" id="KW-0963">Cytoplasm</keyword>
<protein>
    <recommendedName>
        <fullName evidence="11">Coatomer subunit gamma</fullName>
    </recommendedName>
</protein>
<comment type="caution">
    <text evidence="15">The sequence shown here is derived from an EMBL/GenBank/DDBJ whole genome shotgun (WGS) entry which is preliminary data.</text>
</comment>
<organism evidence="15 16">
    <name type="scientific">Trypanosoma conorhini</name>
    <dbReference type="NCBI Taxonomy" id="83891"/>
    <lineage>
        <taxon>Eukaryota</taxon>
        <taxon>Discoba</taxon>
        <taxon>Euglenozoa</taxon>
        <taxon>Kinetoplastea</taxon>
        <taxon>Metakinetoplastina</taxon>
        <taxon>Trypanosomatida</taxon>
        <taxon>Trypanosomatidae</taxon>
        <taxon>Trypanosoma</taxon>
    </lineage>
</organism>
<dbReference type="GO" id="GO:0006891">
    <property type="term" value="P:intra-Golgi vesicle-mediated transport"/>
    <property type="evidence" value="ECO:0007669"/>
    <property type="project" value="TreeGrafter"/>
</dbReference>
<dbReference type="SUPFAM" id="SSF48371">
    <property type="entry name" value="ARM repeat"/>
    <property type="match status" value="1"/>
</dbReference>
<keyword evidence="8 11" id="KW-0333">Golgi apparatus</keyword>
<dbReference type="InterPro" id="IPR009028">
    <property type="entry name" value="Coatomer/calthrin_app_sub_C"/>
</dbReference>
<dbReference type="InterPro" id="IPR016024">
    <property type="entry name" value="ARM-type_fold"/>
</dbReference>
<dbReference type="Proteomes" id="UP000284403">
    <property type="component" value="Unassembled WGS sequence"/>
</dbReference>
<dbReference type="SUPFAM" id="SSF49348">
    <property type="entry name" value="Clathrin adaptor appendage domain"/>
    <property type="match status" value="1"/>
</dbReference>
<evidence type="ECO:0000256" key="1">
    <source>
        <dbReference type="ARBA" id="ARBA00004255"/>
    </source>
</evidence>
<evidence type="ECO:0000256" key="3">
    <source>
        <dbReference type="ARBA" id="ARBA00022448"/>
    </source>
</evidence>
<dbReference type="GeneID" id="40316973"/>
<dbReference type="GO" id="GO:0006888">
    <property type="term" value="P:endoplasmic reticulum to Golgi vesicle-mediated transport"/>
    <property type="evidence" value="ECO:0007669"/>
    <property type="project" value="TreeGrafter"/>
</dbReference>
<evidence type="ECO:0000256" key="11">
    <source>
        <dbReference type="PIRNR" id="PIRNR037093"/>
    </source>
</evidence>
<dbReference type="InterPro" id="IPR013040">
    <property type="entry name" value="Coatomer_gsu_app_Ig-like_dom"/>
</dbReference>
<accession>A0A422PUV7</accession>
<dbReference type="GO" id="GO:0009306">
    <property type="term" value="P:protein secretion"/>
    <property type="evidence" value="ECO:0007669"/>
    <property type="project" value="TreeGrafter"/>
</dbReference>
<comment type="subunit">
    <text evidence="11">Oligomeric complex.</text>
</comment>
<dbReference type="Pfam" id="PF01602">
    <property type="entry name" value="Adaptin_N"/>
    <property type="match status" value="1"/>
</dbReference>
<feature type="domain" description="Coatomer subunit gamma C-terminal" evidence="14">
    <location>
        <begin position="750"/>
        <end position="864"/>
    </location>
</feature>
<dbReference type="PIRSF" id="PIRSF037093">
    <property type="entry name" value="Coatomer_gamma_subunit"/>
    <property type="match status" value="1"/>
</dbReference>
<dbReference type="InterPro" id="IPR017106">
    <property type="entry name" value="Coatomer_gsu"/>
</dbReference>
<dbReference type="InterPro" id="IPR011989">
    <property type="entry name" value="ARM-like"/>
</dbReference>
<dbReference type="GO" id="GO:0000139">
    <property type="term" value="C:Golgi membrane"/>
    <property type="evidence" value="ECO:0007669"/>
    <property type="project" value="UniProtKB-SubCell"/>
</dbReference>
<evidence type="ECO:0000256" key="7">
    <source>
        <dbReference type="ARBA" id="ARBA00022927"/>
    </source>
</evidence>
<dbReference type="PANTHER" id="PTHR10261:SF0">
    <property type="entry name" value="COATOMER SUBUNIT GAMMA-2"/>
    <property type="match status" value="1"/>
</dbReference>
<dbReference type="GO" id="GO:0030126">
    <property type="term" value="C:COPI vesicle coat"/>
    <property type="evidence" value="ECO:0007669"/>
    <property type="project" value="InterPro"/>
</dbReference>
<evidence type="ECO:0000256" key="8">
    <source>
        <dbReference type="ARBA" id="ARBA00023034"/>
    </source>
</evidence>
<dbReference type="Gene3D" id="3.30.310.10">
    <property type="entry name" value="TATA-Binding Protein"/>
    <property type="match status" value="1"/>
</dbReference>
<comment type="subcellular location">
    <subcellularLocation>
        <location evidence="11">Cytoplasm</location>
    </subcellularLocation>
    <subcellularLocation>
        <location evidence="1 11">Golgi apparatus membrane</location>
        <topology evidence="1 11">Peripheral membrane protein</topology>
        <orientation evidence="1 11">Cytoplasmic side</orientation>
    </subcellularLocation>
    <subcellularLocation>
        <location evidence="11">Cytoplasmic vesicle</location>
        <location evidence="11">COPI-coated vesicle membrane</location>
        <topology evidence="11">Peripheral membrane protein</topology>
        <orientation evidence="11">Cytoplasmic side</orientation>
    </subcellularLocation>
</comment>
<evidence type="ECO:0000256" key="10">
    <source>
        <dbReference type="ARBA" id="ARBA00023329"/>
    </source>
</evidence>
<evidence type="ECO:0000256" key="4">
    <source>
        <dbReference type="ARBA" id="ARBA00022490"/>
    </source>
</evidence>
<sequence length="867" mass="96138">MQRASSERELLRYDAEDDEEDVLPFDGLEKTAALQQCRVFNDVRLDISACLRSMTQCLYLVYTGASLTEAEATDLFFMSTKLLQSTHPKLRRLHYVLMKELSPLVEQRFIASNSLMVDIKSNNDASKCNGIRTLFKVMNSSLYASMDRTIVEALTSQSSNVVCAAIVTGLHIAQVNPDMARKWGTQLTEVIRSCGKAQYAAIALLHKMRKNDRLSVTRLIEQAKSGVIRSPMALCLLIKICTELMRDDFEGSLDIYKFVTSMMQHSNDLVVFESVKSICSLRNITAKEVSPAVMVVHLYLTAQSAVLRFAAIRVLNEVATLHPAAVAPINAEIENLVTDPNRIIATLAITTLLKTGTELTIERLITQLSAAGYLRELGDEFKMVIIDAMRVLSAKFPAKYDVFLGFLSKVLTEEGGSELKENVVDVTIEIARSNPDSKASVLKHLAEFIDDCNYPKIVRRVLMYLGEEVPLTENPETFVRYVYNHATLEGPEIRAVAVSTLAKLAACVPSLRRSIVVLLKRTCNDADDEVRDRAVFYTRLFLHNDENIIRAMVCDVAKAVAMGRQARIAARTAVLNTATEDLSRQKTIAQAAESGTEAPALLSLAVLQGREKMQKIKQLLELGEPCVSSEPVPLTDPDSEYVVTVMKHTYIAHIVLQFKVKNTMEKVTFKNIAIDVDADEVEVEPQYAIPIATVVPGATEYGYAVLRYEEEQFPSGTVECRFKFAMQEEGGGDVEEEEEYPLEGFDINVSDFIAPVDLGGAFATQWERLQEEETTGTYSLSSMRNLTVAARELVEFFGMHVEGGKPDKITTASHTLQMSGTLANRARSLVLIAARVFIADDKGVALQLTLRGATPELRDYLSAALLS</sequence>
<dbReference type="SUPFAM" id="SSF55711">
    <property type="entry name" value="Subdomain of clathrin and coatomer appendage domain"/>
    <property type="match status" value="1"/>
</dbReference>
<keyword evidence="3 11" id="KW-0813">Transport</keyword>
<gene>
    <name evidence="15" type="ORF">Tco025E_03362</name>
</gene>
<comment type="function">
    <text evidence="11">The coatomer is a cytosolic protein complex that binds to dilysine motifs and reversibly associates with Golgi non-clathrin-coated vesicles, which further mediate biosynthetic protein transport from the ER, via the Golgi up to the trans Golgi network. Coatomer complex is required for budding from Golgi membranes, and is essential for the retrograde Golgi-to-ER transport of dilysine-tagged proteins.</text>
</comment>
<dbReference type="Gene3D" id="2.60.40.1480">
    <property type="entry name" value="Coatomer, gamma subunit, appendage domain"/>
    <property type="match status" value="1"/>
</dbReference>
<dbReference type="GO" id="GO:0006886">
    <property type="term" value="P:intracellular protein transport"/>
    <property type="evidence" value="ECO:0007669"/>
    <property type="project" value="InterPro"/>
</dbReference>
<dbReference type="PANTHER" id="PTHR10261">
    <property type="entry name" value="COATOMER SUBUNIT GAMMA"/>
    <property type="match status" value="1"/>
</dbReference>
<dbReference type="Pfam" id="PF08752">
    <property type="entry name" value="COP-gamma_platf"/>
    <property type="match status" value="1"/>
</dbReference>
<dbReference type="Pfam" id="PF16381">
    <property type="entry name" value="Coatomer_g_Cpla"/>
    <property type="match status" value="1"/>
</dbReference>
<evidence type="ECO:0000256" key="9">
    <source>
        <dbReference type="ARBA" id="ARBA00023136"/>
    </source>
</evidence>
<evidence type="ECO:0000259" key="12">
    <source>
        <dbReference type="Pfam" id="PF01602"/>
    </source>
</evidence>
<dbReference type="InterPro" id="IPR032154">
    <property type="entry name" value="Coatomer_g_Cpla"/>
</dbReference>
<evidence type="ECO:0000256" key="6">
    <source>
        <dbReference type="ARBA" id="ARBA00022892"/>
    </source>
</evidence>
<feature type="domain" description="Clathrin/coatomer adaptor adaptin-like N-terminal" evidence="12">
    <location>
        <begin position="35"/>
        <end position="543"/>
    </location>
</feature>
<evidence type="ECO:0000256" key="2">
    <source>
        <dbReference type="ARBA" id="ARBA00010720"/>
    </source>
</evidence>
<dbReference type="RefSeq" id="XP_029229554.1">
    <property type="nucleotide sequence ID" value="XM_029370281.1"/>
</dbReference>
<keyword evidence="6 11" id="KW-0931">ER-Golgi transport</keyword>
<dbReference type="InterPro" id="IPR002553">
    <property type="entry name" value="Clathrin/coatomer_adapt-like_N"/>
</dbReference>
<dbReference type="Gene3D" id="1.25.10.10">
    <property type="entry name" value="Leucine-rich Repeat Variant"/>
    <property type="match status" value="1"/>
</dbReference>
<evidence type="ECO:0000256" key="5">
    <source>
        <dbReference type="ARBA" id="ARBA00022737"/>
    </source>
</evidence>
<dbReference type="InterPro" id="IPR012295">
    <property type="entry name" value="TBP_dom_sf"/>
</dbReference>
<evidence type="ECO:0000259" key="13">
    <source>
        <dbReference type="Pfam" id="PF08752"/>
    </source>
</evidence>